<dbReference type="SUPFAM" id="SSF48600">
    <property type="entry name" value="Chorismate mutase II"/>
    <property type="match status" value="1"/>
</dbReference>
<evidence type="ECO:0000313" key="4">
    <source>
        <dbReference type="Proteomes" id="UP001595914"/>
    </source>
</evidence>
<dbReference type="Gene3D" id="1.20.59.10">
    <property type="entry name" value="Chorismate mutase"/>
    <property type="match status" value="1"/>
</dbReference>
<dbReference type="InterPro" id="IPR008241">
    <property type="entry name" value="Isochorismate_pyruvate-lyase"/>
</dbReference>
<dbReference type="Proteomes" id="UP001595914">
    <property type="component" value="Unassembled WGS sequence"/>
</dbReference>
<dbReference type="InterPro" id="IPR036979">
    <property type="entry name" value="CM_dom_sf"/>
</dbReference>
<evidence type="ECO:0000256" key="1">
    <source>
        <dbReference type="SAM" id="MobiDB-lite"/>
    </source>
</evidence>
<protein>
    <submittedName>
        <fullName evidence="3">Chorismate mutase family protein</fullName>
    </submittedName>
</protein>
<sequence length="132" mass="14906">MENSIRPADTGRSTRPIEAPHPLEDQDPQQQLEKLRAELDEIDSDLLEIVRRRIEVCCRIAVLKRRHSIPMLQPARMGLVHDHARSYARSHQLSPDFLDDLYDVLIAETCRVEDLIIDGAGTGGATPLHHDG</sequence>
<accession>A0ABV9FTW5</accession>
<reference evidence="4" key="1">
    <citation type="journal article" date="2019" name="Int. J. Syst. Evol. Microbiol.">
        <title>The Global Catalogue of Microorganisms (GCM) 10K type strain sequencing project: providing services to taxonomists for standard genome sequencing and annotation.</title>
        <authorList>
            <consortium name="The Broad Institute Genomics Platform"/>
            <consortium name="The Broad Institute Genome Sequencing Center for Infectious Disease"/>
            <person name="Wu L."/>
            <person name="Ma J."/>
        </authorList>
    </citation>
    <scope>NUCLEOTIDE SEQUENCE [LARGE SCALE GENOMIC DNA]</scope>
    <source>
        <strain evidence="4">CCUG 54520</strain>
    </source>
</reference>
<dbReference type="PROSITE" id="PS51168">
    <property type="entry name" value="CHORISMATE_MUT_2"/>
    <property type="match status" value="1"/>
</dbReference>
<proteinExistence type="predicted"/>
<dbReference type="InterPro" id="IPR002701">
    <property type="entry name" value="CM_II_prokaryot"/>
</dbReference>
<feature type="domain" description="Chorismate mutase" evidence="2">
    <location>
        <begin position="26"/>
        <end position="117"/>
    </location>
</feature>
<dbReference type="InterPro" id="IPR036263">
    <property type="entry name" value="Chorismate_II_sf"/>
</dbReference>
<gene>
    <name evidence="3" type="ORF">ACFO6S_12210</name>
</gene>
<dbReference type="SMART" id="SM00830">
    <property type="entry name" value="CM_2"/>
    <property type="match status" value="1"/>
</dbReference>
<evidence type="ECO:0000313" key="3">
    <source>
        <dbReference type="EMBL" id="MFC4604450.1"/>
    </source>
</evidence>
<keyword evidence="4" id="KW-1185">Reference proteome</keyword>
<evidence type="ECO:0000259" key="2">
    <source>
        <dbReference type="PROSITE" id="PS51168"/>
    </source>
</evidence>
<dbReference type="EMBL" id="JBHSFO010000005">
    <property type="protein sequence ID" value="MFC4604450.1"/>
    <property type="molecule type" value="Genomic_DNA"/>
</dbReference>
<dbReference type="NCBIfam" id="TIGR01803">
    <property type="entry name" value="CM-like"/>
    <property type="match status" value="1"/>
</dbReference>
<feature type="region of interest" description="Disordered" evidence="1">
    <location>
        <begin position="1"/>
        <end position="29"/>
    </location>
</feature>
<dbReference type="RefSeq" id="WP_378417271.1">
    <property type="nucleotide sequence ID" value="NZ_JBHSFO010000005.1"/>
</dbReference>
<organism evidence="3 4">
    <name type="scientific">Rhodococcus kronopolitis</name>
    <dbReference type="NCBI Taxonomy" id="1460226"/>
    <lineage>
        <taxon>Bacteria</taxon>
        <taxon>Bacillati</taxon>
        <taxon>Actinomycetota</taxon>
        <taxon>Actinomycetes</taxon>
        <taxon>Mycobacteriales</taxon>
        <taxon>Nocardiaceae</taxon>
        <taxon>Rhodococcus</taxon>
    </lineage>
</organism>
<name>A0ABV9FTW5_9NOCA</name>
<dbReference type="Pfam" id="PF01817">
    <property type="entry name" value="CM_2"/>
    <property type="match status" value="1"/>
</dbReference>
<comment type="caution">
    <text evidence="3">The sequence shown here is derived from an EMBL/GenBank/DDBJ whole genome shotgun (WGS) entry which is preliminary data.</text>
</comment>